<feature type="compositionally biased region" description="Basic and acidic residues" evidence="1">
    <location>
        <begin position="42"/>
        <end position="58"/>
    </location>
</feature>
<protein>
    <submittedName>
        <fullName evidence="2">Uncharacterized protein</fullName>
    </submittedName>
</protein>
<name>A0A9Q3JAX0_9BASI</name>
<dbReference type="EMBL" id="AVOT02066864">
    <property type="protein sequence ID" value="MBW0558557.1"/>
    <property type="molecule type" value="Genomic_DNA"/>
</dbReference>
<comment type="caution">
    <text evidence="2">The sequence shown here is derived from an EMBL/GenBank/DDBJ whole genome shotgun (WGS) entry which is preliminary data.</text>
</comment>
<reference evidence="2" key="1">
    <citation type="submission" date="2021-03" db="EMBL/GenBank/DDBJ databases">
        <title>Draft genome sequence of rust myrtle Austropuccinia psidii MF-1, a brazilian biotype.</title>
        <authorList>
            <person name="Quecine M.C."/>
            <person name="Pachon D.M.R."/>
            <person name="Bonatelli M.L."/>
            <person name="Correr F.H."/>
            <person name="Franceschini L.M."/>
            <person name="Leite T.F."/>
            <person name="Margarido G.R.A."/>
            <person name="Almeida C.A."/>
            <person name="Ferrarezi J.A."/>
            <person name="Labate C.A."/>
        </authorList>
    </citation>
    <scope>NUCLEOTIDE SEQUENCE</scope>
    <source>
        <strain evidence="2">MF-1</strain>
    </source>
</reference>
<accession>A0A9Q3JAX0</accession>
<keyword evidence="3" id="KW-1185">Reference proteome</keyword>
<evidence type="ECO:0000256" key="1">
    <source>
        <dbReference type="SAM" id="MobiDB-lite"/>
    </source>
</evidence>
<dbReference type="Proteomes" id="UP000765509">
    <property type="component" value="Unassembled WGS sequence"/>
</dbReference>
<organism evidence="2 3">
    <name type="scientific">Austropuccinia psidii MF-1</name>
    <dbReference type="NCBI Taxonomy" id="1389203"/>
    <lineage>
        <taxon>Eukaryota</taxon>
        <taxon>Fungi</taxon>
        <taxon>Dikarya</taxon>
        <taxon>Basidiomycota</taxon>
        <taxon>Pucciniomycotina</taxon>
        <taxon>Pucciniomycetes</taxon>
        <taxon>Pucciniales</taxon>
        <taxon>Sphaerophragmiaceae</taxon>
        <taxon>Austropuccinia</taxon>
    </lineage>
</organism>
<dbReference type="AlphaFoldDB" id="A0A9Q3JAX0"/>
<evidence type="ECO:0000313" key="3">
    <source>
        <dbReference type="Proteomes" id="UP000765509"/>
    </source>
</evidence>
<sequence>MLLQIHQGVMSSWNIQKKVPQSGGNSDILQWMESTIIQTSNTKKEYHAKNREASKEEAPVVLPSSLKSSNLPKKGRRTRKRIEGNNIPQVAGFGKSKKCHGQCLQHGQNIDSIQGKRGQIIRQPHFSKK</sequence>
<proteinExistence type="predicted"/>
<gene>
    <name evidence="2" type="ORF">O181_098272</name>
</gene>
<feature type="compositionally biased region" description="Low complexity" evidence="1">
    <location>
        <begin position="59"/>
        <end position="72"/>
    </location>
</feature>
<evidence type="ECO:0000313" key="2">
    <source>
        <dbReference type="EMBL" id="MBW0558557.1"/>
    </source>
</evidence>
<feature type="region of interest" description="Disordered" evidence="1">
    <location>
        <begin position="42"/>
        <end position="97"/>
    </location>
</feature>